<sequence>MSAVPWFSALFLVLVARQAASLPLEAQQHSPLHGRVSVKCSSLKQRVNWNSLSAAQKQSYFDAVKCLTTKPSQTAISASQSLYDDFPSIHIQQNHNIHSVAAFLPWHRRFVQAREKALQSCGYTGPTPYWDWTKAADTGNPKIDPIFSPIDGFGGSGDGESPNTVTQGPFSHFALDIMPGDDDEPYSDPHMLRRNFENNPFLIGNFNSTAVQKGQAIAAFNDYRYYVEGTPHGAVHQYIAGDMGPASSPNEPLFFLHHAQIDRLWALWQDEDIKRLSDYAGNLPGASTHDGPFQATIDDMLPSFGNLIDQVSVRNVMDTRAGDLCYEVSKARQLGPRHPCKIGLTLFCLAVCLTAALLHRAQHRPNVGETCRIEVGKIQMRCSGRKRVRTKVRKEAWLSIIVDYLSKAIR</sequence>
<keyword evidence="2" id="KW-0186">Copper</keyword>
<dbReference type="PANTHER" id="PTHR11474">
    <property type="entry name" value="TYROSINASE FAMILY MEMBER"/>
    <property type="match status" value="1"/>
</dbReference>
<dbReference type="InterPro" id="IPR002227">
    <property type="entry name" value="Tyrosinase_Cu-bd"/>
</dbReference>
<evidence type="ECO:0000256" key="1">
    <source>
        <dbReference type="ARBA" id="ARBA00022723"/>
    </source>
</evidence>
<accession>A0A5C3FFP2</accession>
<dbReference type="SUPFAM" id="SSF48056">
    <property type="entry name" value="Di-copper centre-containing domain"/>
    <property type="match status" value="1"/>
</dbReference>
<dbReference type="Proteomes" id="UP000325008">
    <property type="component" value="Unassembled WGS sequence"/>
</dbReference>
<keyword evidence="5" id="KW-0503">Monooxygenase</keyword>
<protein>
    <submittedName>
        <fullName evidence="5">Related to monophenol monooxygenase</fullName>
    </submittedName>
</protein>
<organism evidence="5 6">
    <name type="scientific">Pseudozyma antarctica</name>
    <name type="common">Yeast</name>
    <name type="synonym">Candida antarctica</name>
    <dbReference type="NCBI Taxonomy" id="84753"/>
    <lineage>
        <taxon>Eukaryota</taxon>
        <taxon>Fungi</taxon>
        <taxon>Dikarya</taxon>
        <taxon>Basidiomycota</taxon>
        <taxon>Ustilaginomycotina</taxon>
        <taxon>Ustilaginomycetes</taxon>
        <taxon>Ustilaginales</taxon>
        <taxon>Ustilaginaceae</taxon>
        <taxon>Moesziomyces</taxon>
    </lineage>
</organism>
<keyword evidence="1" id="KW-0479">Metal-binding</keyword>
<feature type="chain" id="PRO_5022718452" evidence="3">
    <location>
        <begin position="22"/>
        <end position="410"/>
    </location>
</feature>
<dbReference type="InterPro" id="IPR008922">
    <property type="entry name" value="Di-copper_centre_dom_sf"/>
</dbReference>
<dbReference type="InterPro" id="IPR050316">
    <property type="entry name" value="Tyrosinase/Hemocyanin"/>
</dbReference>
<dbReference type="Gene3D" id="1.10.1280.10">
    <property type="entry name" value="Di-copper center containing domain from catechol oxidase"/>
    <property type="match status" value="1"/>
</dbReference>
<keyword evidence="5" id="KW-0560">Oxidoreductase</keyword>
<dbReference type="PRINTS" id="PR00092">
    <property type="entry name" value="TYROSINASE"/>
</dbReference>
<evidence type="ECO:0000256" key="3">
    <source>
        <dbReference type="SAM" id="SignalP"/>
    </source>
</evidence>
<keyword evidence="3" id="KW-0732">Signal</keyword>
<feature type="signal peptide" evidence="3">
    <location>
        <begin position="1"/>
        <end position="21"/>
    </location>
</feature>
<dbReference type="OrthoDB" id="6132182at2759"/>
<dbReference type="Pfam" id="PF00264">
    <property type="entry name" value="Tyrosinase"/>
    <property type="match status" value="1"/>
</dbReference>
<keyword evidence="6" id="KW-1185">Reference proteome</keyword>
<proteinExistence type="predicted"/>
<evidence type="ECO:0000313" key="5">
    <source>
        <dbReference type="EMBL" id="SPO42331.1"/>
    </source>
</evidence>
<name>A0A5C3FFP2_PSEA2</name>
<reference evidence="5" key="1">
    <citation type="submission" date="2018-03" db="EMBL/GenBank/DDBJ databases">
        <authorList>
            <person name="Guldener U."/>
        </authorList>
    </citation>
    <scope>NUCLEOTIDE SEQUENCE [LARGE SCALE GENOMIC DNA]</scope>
    <source>
        <strain evidence="5">ATCC34888</strain>
    </source>
</reference>
<dbReference type="AlphaFoldDB" id="A0A5C3FFP2"/>
<dbReference type="GO" id="GO:0004497">
    <property type="term" value="F:monooxygenase activity"/>
    <property type="evidence" value="ECO:0007669"/>
    <property type="project" value="UniProtKB-KW"/>
</dbReference>
<dbReference type="GO" id="GO:0046872">
    <property type="term" value="F:metal ion binding"/>
    <property type="evidence" value="ECO:0007669"/>
    <property type="project" value="UniProtKB-KW"/>
</dbReference>
<dbReference type="PROSITE" id="PS00497">
    <property type="entry name" value="TYROSINASE_1"/>
    <property type="match status" value="1"/>
</dbReference>
<evidence type="ECO:0000256" key="2">
    <source>
        <dbReference type="ARBA" id="ARBA00023008"/>
    </source>
</evidence>
<gene>
    <name evidence="5" type="ORF">PSANT_00014</name>
</gene>
<dbReference type="EMBL" id="OOIQ01000001">
    <property type="protein sequence ID" value="SPO42331.1"/>
    <property type="molecule type" value="Genomic_DNA"/>
</dbReference>
<comment type="caution">
    <text evidence="5">The sequence shown here is derived from an EMBL/GenBank/DDBJ whole genome shotgun (WGS) entry which is preliminary data.</text>
</comment>
<evidence type="ECO:0000259" key="4">
    <source>
        <dbReference type="PROSITE" id="PS00497"/>
    </source>
</evidence>
<dbReference type="PANTHER" id="PTHR11474:SF126">
    <property type="entry name" value="TYROSINASE-LIKE PROTEIN TYR-1-RELATED"/>
    <property type="match status" value="1"/>
</dbReference>
<feature type="domain" description="Tyrosinase copper-binding" evidence="4">
    <location>
        <begin position="98"/>
        <end position="115"/>
    </location>
</feature>
<evidence type="ECO:0000313" key="6">
    <source>
        <dbReference type="Proteomes" id="UP000325008"/>
    </source>
</evidence>